<dbReference type="GO" id="GO:0008270">
    <property type="term" value="F:zinc ion binding"/>
    <property type="evidence" value="ECO:0007669"/>
    <property type="project" value="UniProtKB-KW"/>
</dbReference>
<feature type="compositionally biased region" description="Basic and acidic residues" evidence="6">
    <location>
        <begin position="206"/>
        <end position="215"/>
    </location>
</feature>
<feature type="domain" description="THAP-type" evidence="7">
    <location>
        <begin position="293"/>
        <end position="378"/>
    </location>
</feature>
<dbReference type="SMART" id="SM00980">
    <property type="entry name" value="THAP"/>
    <property type="match status" value="1"/>
</dbReference>
<dbReference type="PROSITE" id="PS50950">
    <property type="entry name" value="ZF_THAP"/>
    <property type="match status" value="1"/>
</dbReference>
<feature type="compositionally biased region" description="Polar residues" evidence="6">
    <location>
        <begin position="467"/>
        <end position="478"/>
    </location>
</feature>
<dbReference type="Pfam" id="PF05485">
    <property type="entry name" value="THAP"/>
    <property type="match status" value="1"/>
</dbReference>
<dbReference type="EMBL" id="JABSTR010000003">
    <property type="protein sequence ID" value="KAH9365150.1"/>
    <property type="molecule type" value="Genomic_DNA"/>
</dbReference>
<feature type="region of interest" description="Disordered" evidence="6">
    <location>
        <begin position="493"/>
        <end position="512"/>
    </location>
</feature>
<proteinExistence type="predicted"/>
<feature type="compositionally biased region" description="Basic and acidic residues" evidence="6">
    <location>
        <begin position="62"/>
        <end position="79"/>
    </location>
</feature>
<feature type="region of interest" description="Disordered" evidence="6">
    <location>
        <begin position="766"/>
        <end position="798"/>
    </location>
</feature>
<dbReference type="SUPFAM" id="SSF57716">
    <property type="entry name" value="Glucocorticoid receptor-like (DNA-binding domain)"/>
    <property type="match status" value="1"/>
</dbReference>
<gene>
    <name evidence="8" type="ORF">HPB48_002326</name>
</gene>
<keyword evidence="2 5" id="KW-0863">Zinc-finger</keyword>
<evidence type="ECO:0000256" key="1">
    <source>
        <dbReference type="ARBA" id="ARBA00022723"/>
    </source>
</evidence>
<evidence type="ECO:0000256" key="5">
    <source>
        <dbReference type="PROSITE-ProRule" id="PRU00309"/>
    </source>
</evidence>
<evidence type="ECO:0000256" key="6">
    <source>
        <dbReference type="SAM" id="MobiDB-lite"/>
    </source>
</evidence>
<feature type="region of interest" description="Disordered" evidence="6">
    <location>
        <begin position="529"/>
        <end position="560"/>
    </location>
</feature>
<feature type="compositionally biased region" description="Polar residues" evidence="6">
    <location>
        <begin position="493"/>
        <end position="505"/>
    </location>
</feature>
<feature type="compositionally biased region" description="Basic and acidic residues" evidence="6">
    <location>
        <begin position="92"/>
        <end position="107"/>
    </location>
</feature>
<dbReference type="GO" id="GO:0003677">
    <property type="term" value="F:DNA binding"/>
    <property type="evidence" value="ECO:0007669"/>
    <property type="project" value="UniProtKB-UniRule"/>
</dbReference>
<feature type="compositionally biased region" description="Basic and acidic residues" evidence="6">
    <location>
        <begin position="455"/>
        <end position="464"/>
    </location>
</feature>
<feature type="compositionally biased region" description="Basic residues" evidence="6">
    <location>
        <begin position="680"/>
        <end position="691"/>
    </location>
</feature>
<feature type="compositionally biased region" description="Low complexity" evidence="6">
    <location>
        <begin position="580"/>
        <end position="592"/>
    </location>
</feature>
<dbReference type="Proteomes" id="UP000821853">
    <property type="component" value="Unassembled WGS sequence"/>
</dbReference>
<dbReference type="SMART" id="SM00692">
    <property type="entry name" value="DM3"/>
    <property type="match status" value="1"/>
</dbReference>
<keyword evidence="9" id="KW-1185">Reference proteome</keyword>
<feature type="region of interest" description="Disordered" evidence="6">
    <location>
        <begin position="22"/>
        <end position="279"/>
    </location>
</feature>
<dbReference type="InterPro" id="IPR006612">
    <property type="entry name" value="THAP_Znf"/>
</dbReference>
<comment type="caution">
    <text evidence="8">The sequence shown here is derived from an EMBL/GenBank/DDBJ whole genome shotgun (WGS) entry which is preliminary data.</text>
</comment>
<evidence type="ECO:0000256" key="2">
    <source>
        <dbReference type="ARBA" id="ARBA00022771"/>
    </source>
</evidence>
<evidence type="ECO:0000256" key="3">
    <source>
        <dbReference type="ARBA" id="ARBA00022833"/>
    </source>
</evidence>
<reference evidence="8 9" key="1">
    <citation type="journal article" date="2020" name="Cell">
        <title>Large-Scale Comparative Analyses of Tick Genomes Elucidate Their Genetic Diversity and Vector Capacities.</title>
        <authorList>
            <consortium name="Tick Genome and Microbiome Consortium (TIGMIC)"/>
            <person name="Jia N."/>
            <person name="Wang J."/>
            <person name="Shi W."/>
            <person name="Du L."/>
            <person name="Sun Y."/>
            <person name="Zhan W."/>
            <person name="Jiang J.F."/>
            <person name="Wang Q."/>
            <person name="Zhang B."/>
            <person name="Ji P."/>
            <person name="Bell-Sakyi L."/>
            <person name="Cui X.M."/>
            <person name="Yuan T.T."/>
            <person name="Jiang B.G."/>
            <person name="Yang W.F."/>
            <person name="Lam T.T."/>
            <person name="Chang Q.C."/>
            <person name="Ding S.J."/>
            <person name="Wang X.J."/>
            <person name="Zhu J.G."/>
            <person name="Ruan X.D."/>
            <person name="Zhao L."/>
            <person name="Wei J.T."/>
            <person name="Ye R.Z."/>
            <person name="Que T.C."/>
            <person name="Du C.H."/>
            <person name="Zhou Y.H."/>
            <person name="Cheng J.X."/>
            <person name="Dai P.F."/>
            <person name="Guo W.B."/>
            <person name="Han X.H."/>
            <person name="Huang E.J."/>
            <person name="Li L.F."/>
            <person name="Wei W."/>
            <person name="Gao Y.C."/>
            <person name="Liu J.Z."/>
            <person name="Shao H.Z."/>
            <person name="Wang X."/>
            <person name="Wang C.C."/>
            <person name="Yang T.C."/>
            <person name="Huo Q.B."/>
            <person name="Li W."/>
            <person name="Chen H.Y."/>
            <person name="Chen S.E."/>
            <person name="Zhou L.G."/>
            <person name="Ni X.B."/>
            <person name="Tian J.H."/>
            <person name="Sheng Y."/>
            <person name="Liu T."/>
            <person name="Pan Y.S."/>
            <person name="Xia L.Y."/>
            <person name="Li J."/>
            <person name="Zhao F."/>
            <person name="Cao W.C."/>
        </authorList>
    </citation>
    <scope>NUCLEOTIDE SEQUENCE [LARGE SCALE GENOMIC DNA]</scope>
    <source>
        <strain evidence="8">HaeL-2018</strain>
    </source>
</reference>
<feature type="compositionally biased region" description="Low complexity" evidence="6">
    <location>
        <begin position="216"/>
        <end position="231"/>
    </location>
</feature>
<feature type="region of interest" description="Disordered" evidence="6">
    <location>
        <begin position="394"/>
        <end position="478"/>
    </location>
</feature>
<protein>
    <recommendedName>
        <fullName evidence="7">THAP-type domain-containing protein</fullName>
    </recommendedName>
</protein>
<evidence type="ECO:0000313" key="9">
    <source>
        <dbReference type="Proteomes" id="UP000821853"/>
    </source>
</evidence>
<dbReference type="AlphaFoldDB" id="A0A9J6FFQ3"/>
<evidence type="ECO:0000313" key="8">
    <source>
        <dbReference type="EMBL" id="KAH9365150.1"/>
    </source>
</evidence>
<keyword evidence="4 5" id="KW-0238">DNA-binding</keyword>
<feature type="region of interest" description="Disordered" evidence="6">
    <location>
        <begin position="580"/>
        <end position="715"/>
    </location>
</feature>
<feature type="compositionally biased region" description="Polar residues" evidence="6">
    <location>
        <begin position="150"/>
        <end position="165"/>
    </location>
</feature>
<feature type="compositionally biased region" description="Polar residues" evidence="6">
    <location>
        <begin position="545"/>
        <end position="557"/>
    </location>
</feature>
<keyword evidence="1" id="KW-0479">Metal-binding</keyword>
<organism evidence="8 9">
    <name type="scientific">Haemaphysalis longicornis</name>
    <name type="common">Bush tick</name>
    <dbReference type="NCBI Taxonomy" id="44386"/>
    <lineage>
        <taxon>Eukaryota</taxon>
        <taxon>Metazoa</taxon>
        <taxon>Ecdysozoa</taxon>
        <taxon>Arthropoda</taxon>
        <taxon>Chelicerata</taxon>
        <taxon>Arachnida</taxon>
        <taxon>Acari</taxon>
        <taxon>Parasitiformes</taxon>
        <taxon>Ixodida</taxon>
        <taxon>Ixodoidea</taxon>
        <taxon>Ixodidae</taxon>
        <taxon>Haemaphysalinae</taxon>
        <taxon>Haemaphysalis</taxon>
    </lineage>
</organism>
<keyword evidence="3" id="KW-0862">Zinc</keyword>
<feature type="compositionally biased region" description="Low complexity" evidence="6">
    <location>
        <begin position="109"/>
        <end position="121"/>
    </location>
</feature>
<feature type="compositionally biased region" description="Polar residues" evidence="6">
    <location>
        <begin position="772"/>
        <end position="781"/>
    </location>
</feature>
<feature type="compositionally biased region" description="Low complexity" evidence="6">
    <location>
        <begin position="395"/>
        <end position="445"/>
    </location>
</feature>
<dbReference type="VEuPathDB" id="VectorBase:HLOH_063071"/>
<evidence type="ECO:0000256" key="4">
    <source>
        <dbReference type="ARBA" id="ARBA00023125"/>
    </source>
</evidence>
<feature type="compositionally biased region" description="Low complexity" evidence="6">
    <location>
        <begin position="80"/>
        <end position="91"/>
    </location>
</feature>
<name>A0A9J6FFQ3_HAELO</name>
<sequence length="798" mass="82948">MPFLRRTVRSRTCVAAAKAAAAAKARLSPTKAKTAKKQTPVVSPRSVINEAAKSSSSQKDQGGAKDKAAASEGARDSSSQKDQSVSKARAAASEEAKGPSNQKDHGVAKAKVASVATARVSGQGGGEGKAASEEAKQGGAVTRLRKSVRNSDGASTSTARTISPTRSDDESVDDPDCVEAKRPRLSVCSPPDLKKRSGATAAGVEKTSEEHEMRGQGRLRQLQRFRGTGRLDTGDGEGAGGGSWNTAGSEAREPQASSTAPPAGSEGKHMKLDESFDPFDPSLRQPVLKEKGTAYKCSVSQCPLSTRECAVGLWLFALPCKKTYAKLRADWEASIKIDPKINHPLSPRVCFRHFAKTDFVSRKQRLLGLEEYAVPTIQVPGEAKKPCSYTTIFRQSSSQPSQSVSPKGASDSSAAKAGKDAAVASPCSTVNSASGSTARSSRSRGPQPDASTQPESKRERKSDPDPATSSALCPDSSSTSALRRCHHLALAQSSVPESKSTTATVGSSPAAGDAAIPAADAISMPAEEAMSDLTSEMESAHDTLPDSTATGDSSTVVESAEPAAADELTAVTGNIEKLETASTSGASVVSVSLTEDSSKTVEDSESTVCAGLAERDSLAPEGRATSKAAPSESPNRLTLACNYRPRPERRRRSSSSASDATESPEDCSSPRAQLSPSGRKPAKRRCRKSLKRAGDEEAASIGISPPLPLGAVSSKARETVSTVGAKSLPEAGSTPAVVYKSEPGTIKSEPATDFSCSTAAVALENLEPHPSPATTLSYSSDTDLEESVDTRSLLRKGV</sequence>
<accession>A0A9J6FFQ3</accession>
<evidence type="ECO:0000259" key="7">
    <source>
        <dbReference type="PROSITE" id="PS50950"/>
    </source>
</evidence>